<proteinExistence type="inferred from homology"/>
<dbReference type="GO" id="GO:0009253">
    <property type="term" value="P:peptidoglycan catabolic process"/>
    <property type="evidence" value="ECO:0007669"/>
    <property type="project" value="InterPro"/>
</dbReference>
<dbReference type="GO" id="GO:0008745">
    <property type="term" value="F:N-acetylmuramoyl-L-alanine amidase activity"/>
    <property type="evidence" value="ECO:0007669"/>
    <property type="project" value="InterPro"/>
</dbReference>
<dbReference type="GO" id="GO:0008270">
    <property type="term" value="F:zinc ion binding"/>
    <property type="evidence" value="ECO:0007669"/>
    <property type="project" value="InterPro"/>
</dbReference>
<dbReference type="Gene3D" id="3.40.80.10">
    <property type="entry name" value="Peptidoglycan recognition protein-like"/>
    <property type="match status" value="1"/>
</dbReference>
<evidence type="ECO:0000313" key="5">
    <source>
        <dbReference type="Proteomes" id="UP000070319"/>
    </source>
</evidence>
<evidence type="ECO:0000256" key="1">
    <source>
        <dbReference type="ARBA" id="ARBA00007553"/>
    </source>
</evidence>
<dbReference type="CDD" id="cd06583">
    <property type="entry name" value="PGRP"/>
    <property type="match status" value="1"/>
</dbReference>
<accession>A0A139LRL8</accession>
<dbReference type="AlphaFoldDB" id="A0A139LRL8"/>
<evidence type="ECO:0000259" key="2">
    <source>
        <dbReference type="SMART" id="SM00644"/>
    </source>
</evidence>
<dbReference type="Pfam" id="PF01510">
    <property type="entry name" value="Amidase_2"/>
    <property type="match status" value="1"/>
</dbReference>
<dbReference type="PANTHER" id="PTHR11022:SF41">
    <property type="entry name" value="PEPTIDOGLYCAN-RECOGNITION PROTEIN LC-RELATED"/>
    <property type="match status" value="1"/>
</dbReference>
<feature type="domain" description="N-acetylmuramoyl-L-alanine amidase" evidence="2">
    <location>
        <begin position="1"/>
        <end position="134"/>
    </location>
</feature>
<dbReference type="InterPro" id="IPR002502">
    <property type="entry name" value="Amidase_domain"/>
</dbReference>
<dbReference type="SMART" id="SM00701">
    <property type="entry name" value="PGRP"/>
    <property type="match status" value="1"/>
</dbReference>
<sequence length="151" mass="17191">MVVMRKIDLIIIHCSATRADSDFSAQDVDTAHRYRGFSSWGYHYYIRKSGQVELMRSEDVPGAHARGYNANSLGVCYEGGLDVNGRPADTRTLRQKEAMHRLVANLLQSYPEARVVGHRDLSPDKNYNGIVDPWERTKECPCFEVKAEAWE</sequence>
<dbReference type="PATRIC" id="fig|329854.7.peg.935"/>
<dbReference type="InterPro" id="IPR006619">
    <property type="entry name" value="PGRP_domain_met/bac"/>
</dbReference>
<dbReference type="InterPro" id="IPR015510">
    <property type="entry name" value="PGRP"/>
</dbReference>
<dbReference type="SUPFAM" id="SSF55846">
    <property type="entry name" value="N-acetylmuramoyl-L-alanine amidase-like"/>
    <property type="match status" value="1"/>
</dbReference>
<dbReference type="FunFam" id="3.40.80.10:FF:000008">
    <property type="entry name" value="N-acetylmuramoyl-L-alanine amidase"/>
    <property type="match status" value="1"/>
</dbReference>
<comment type="caution">
    <text evidence="4">The sequence shown here is derived from an EMBL/GenBank/DDBJ whole genome shotgun (WGS) entry which is preliminary data.</text>
</comment>
<protein>
    <submittedName>
        <fullName evidence="4">N-acetylmuramoyl-L-alanine amidase</fullName>
    </submittedName>
</protein>
<dbReference type="EMBL" id="LTDF01000046">
    <property type="protein sequence ID" value="KXT54117.1"/>
    <property type="molecule type" value="Genomic_DNA"/>
</dbReference>
<evidence type="ECO:0000313" key="4">
    <source>
        <dbReference type="EMBL" id="KXT54117.1"/>
    </source>
</evidence>
<feature type="domain" description="Peptidoglycan recognition protein family" evidence="3">
    <location>
        <begin position="1"/>
        <end position="122"/>
    </location>
</feature>
<name>A0A139LRL8_9BACE</name>
<evidence type="ECO:0000259" key="3">
    <source>
        <dbReference type="SMART" id="SM00701"/>
    </source>
</evidence>
<dbReference type="Proteomes" id="UP000070319">
    <property type="component" value="Unassembled WGS sequence"/>
</dbReference>
<reference evidence="4 5" key="1">
    <citation type="submission" date="2016-02" db="EMBL/GenBank/DDBJ databases">
        <authorList>
            <person name="Wen L."/>
            <person name="He K."/>
            <person name="Yang H."/>
        </authorList>
    </citation>
    <scope>NUCLEOTIDE SEQUENCE [LARGE SCALE GENOMIC DNA]</scope>
    <source>
        <strain evidence="4 5">KLE1704</strain>
    </source>
</reference>
<dbReference type="PANTHER" id="PTHR11022">
    <property type="entry name" value="PEPTIDOGLYCAN RECOGNITION PROTEIN"/>
    <property type="match status" value="1"/>
</dbReference>
<dbReference type="InterPro" id="IPR036505">
    <property type="entry name" value="Amidase/PGRP_sf"/>
</dbReference>
<dbReference type="SMART" id="SM00644">
    <property type="entry name" value="Ami_2"/>
    <property type="match status" value="1"/>
</dbReference>
<gene>
    <name evidence="4" type="ORF">HMPREF2531_00929</name>
</gene>
<organism evidence="4">
    <name type="scientific">Bacteroides intestinalis</name>
    <dbReference type="NCBI Taxonomy" id="329854"/>
    <lineage>
        <taxon>Bacteria</taxon>
        <taxon>Pseudomonadati</taxon>
        <taxon>Bacteroidota</taxon>
        <taxon>Bacteroidia</taxon>
        <taxon>Bacteroidales</taxon>
        <taxon>Bacteroidaceae</taxon>
        <taxon>Bacteroides</taxon>
    </lineage>
</organism>
<comment type="similarity">
    <text evidence="1">Belongs to the N-acetylmuramoyl-L-alanine amidase 2 family.</text>
</comment>